<keyword evidence="1" id="KW-0732">Signal</keyword>
<evidence type="ECO:0000313" key="3">
    <source>
        <dbReference type="Proteomes" id="UP000250163"/>
    </source>
</evidence>
<sequence>MMRQILLVAVSLLLAANASAAINEKEYAKCAIVEGEQARLECFDNLAVAKKLNVRQVKPASFVGKGKWYVSVDGGSKAVTLTLNADSGKNRWGKPVYLVVRCKNNTTDLYIGWNDYLGREASVMTRVGTNKAITQSWSMSTDKNTTYHNEPIAFIKELLDSPKLVTQVTLYNDSSVTAVFNTSGLANIIQPLRDSCGW</sequence>
<gene>
    <name evidence="2" type="ORF">MORIYA_1236</name>
</gene>
<organism evidence="2 3">
    <name type="scientific">Moritella yayanosii</name>
    <dbReference type="NCBI Taxonomy" id="69539"/>
    <lineage>
        <taxon>Bacteria</taxon>
        <taxon>Pseudomonadati</taxon>
        <taxon>Pseudomonadota</taxon>
        <taxon>Gammaproteobacteria</taxon>
        <taxon>Alteromonadales</taxon>
        <taxon>Moritellaceae</taxon>
        <taxon>Moritella</taxon>
    </lineage>
</organism>
<protein>
    <submittedName>
        <fullName evidence="2">Uncharacterized protein</fullName>
    </submittedName>
</protein>
<accession>A0A330LL23</accession>
<proteinExistence type="predicted"/>
<dbReference type="Pfam" id="PF11319">
    <property type="entry name" value="VasI"/>
    <property type="match status" value="1"/>
</dbReference>
<feature type="chain" id="PRO_5016291337" evidence="1">
    <location>
        <begin position="21"/>
        <end position="198"/>
    </location>
</feature>
<dbReference type="RefSeq" id="WP_232011526.1">
    <property type="nucleotide sequence ID" value="NZ_LS483250.1"/>
</dbReference>
<dbReference type="EMBL" id="LS483250">
    <property type="protein sequence ID" value="SQD77714.1"/>
    <property type="molecule type" value="Genomic_DNA"/>
</dbReference>
<evidence type="ECO:0000256" key="1">
    <source>
        <dbReference type="SAM" id="SignalP"/>
    </source>
</evidence>
<name>A0A330LL23_9GAMM</name>
<dbReference type="Proteomes" id="UP000250163">
    <property type="component" value="Chromosome MORIYA"/>
</dbReference>
<feature type="signal peptide" evidence="1">
    <location>
        <begin position="1"/>
        <end position="20"/>
    </location>
</feature>
<dbReference type="KEGG" id="mya:MORIYA_1236"/>
<dbReference type="AlphaFoldDB" id="A0A330LL23"/>
<dbReference type="InterPro" id="IPR017738">
    <property type="entry name" value="T6SS-assoc_VCA0118"/>
</dbReference>
<evidence type="ECO:0000313" key="2">
    <source>
        <dbReference type="EMBL" id="SQD77714.1"/>
    </source>
</evidence>
<keyword evidence="3" id="KW-1185">Reference proteome</keyword>
<reference evidence="3" key="1">
    <citation type="submission" date="2018-05" db="EMBL/GenBank/DDBJ databases">
        <authorList>
            <person name="Cea G.-C."/>
            <person name="William W."/>
        </authorList>
    </citation>
    <scope>NUCLEOTIDE SEQUENCE [LARGE SCALE GENOMIC DNA]</scope>
    <source>
        <strain evidence="3">DB21MT 5</strain>
    </source>
</reference>